<proteinExistence type="predicted"/>
<dbReference type="InterPro" id="IPR036188">
    <property type="entry name" value="FAD/NAD-bd_sf"/>
</dbReference>
<dbReference type="AlphaFoldDB" id="A0A366MSN0"/>
<dbReference type="Pfam" id="PF01266">
    <property type="entry name" value="DAO"/>
    <property type="match status" value="1"/>
</dbReference>
<dbReference type="PANTHER" id="PTHR42720:SF1">
    <property type="entry name" value="GLYCEROL 3-PHOSPHATE OXIDASE"/>
    <property type="match status" value="1"/>
</dbReference>
<dbReference type="InterPro" id="IPR052745">
    <property type="entry name" value="G3P_Oxidase/Oxidoreductase"/>
</dbReference>
<name>A0A366MSN0_9BACT</name>
<keyword evidence="3" id="KW-1185">Reference proteome</keyword>
<dbReference type="RefSeq" id="WP_113894138.1">
    <property type="nucleotide sequence ID" value="NZ_JANJGA010000008.1"/>
</dbReference>
<evidence type="ECO:0000313" key="3">
    <source>
        <dbReference type="Proteomes" id="UP000252669"/>
    </source>
</evidence>
<organism evidence="2 3">
    <name type="scientific">Aliarcobacter vitoriensis</name>
    <dbReference type="NCBI Taxonomy" id="2011099"/>
    <lineage>
        <taxon>Bacteria</taxon>
        <taxon>Pseudomonadati</taxon>
        <taxon>Campylobacterota</taxon>
        <taxon>Epsilonproteobacteria</taxon>
        <taxon>Campylobacterales</taxon>
        <taxon>Arcobacteraceae</taxon>
        <taxon>Aliarcobacter</taxon>
    </lineage>
</organism>
<reference evidence="2 3" key="1">
    <citation type="submission" date="2017-10" db="EMBL/GenBank/DDBJ databases">
        <title>Genomics of the genus Arcobacter.</title>
        <authorList>
            <person name="Perez-Cataluna A."/>
            <person name="Figueras M.J."/>
        </authorList>
    </citation>
    <scope>NUCLEOTIDE SEQUENCE [LARGE SCALE GENOMIC DNA]</scope>
    <source>
        <strain evidence="2 3">CECT 9230</strain>
    </source>
</reference>
<accession>A0A366MSN0</accession>
<gene>
    <name evidence="2" type="ORF">CRU91_05290</name>
</gene>
<dbReference type="PANTHER" id="PTHR42720">
    <property type="entry name" value="GLYCEROL-3-PHOSPHATE DEHYDROGENASE"/>
    <property type="match status" value="1"/>
</dbReference>
<dbReference type="InterPro" id="IPR006076">
    <property type="entry name" value="FAD-dep_OxRdtase"/>
</dbReference>
<dbReference type="Gene3D" id="3.50.50.60">
    <property type="entry name" value="FAD/NAD(P)-binding domain"/>
    <property type="match status" value="1"/>
</dbReference>
<dbReference type="SUPFAM" id="SSF51905">
    <property type="entry name" value="FAD/NAD(P)-binding domain"/>
    <property type="match status" value="1"/>
</dbReference>
<evidence type="ECO:0000259" key="1">
    <source>
        <dbReference type="Pfam" id="PF01266"/>
    </source>
</evidence>
<evidence type="ECO:0000313" key="2">
    <source>
        <dbReference type="EMBL" id="RBQ29245.1"/>
    </source>
</evidence>
<dbReference type="OrthoDB" id="9815989at2"/>
<sequence>MNFYDVIVIGAGFFGLRTALFFAKINKKVLILESNSKAFQNASLINQARVHNGYHYPRSYPTALSSHNHYEIFCEEYKTAISGEFKKIYAIAQKNSYINANQFENFCNKIQIPLKEATSDIKGLFNRNLIENVYLTKEVAFNAYIIKEILLQELSKFSNVEIKYNTSVNKIEKKEKALVLTQTGEIYSTDNLFNITYASINNLLQNSNFSLLDFKLEFAEIALIKPPKELKTLGITIMDGEYWSSMPFPTYNCHSLSHVRYTPHYSWFEKEKCINPYELLKIKPQTKSLYMIKDASRYVPIIDKAEYIKSLYTIKTIVSRNEDNDGRPIVIKKHNNKPNIYSILGSKIDNIYDLENYLKEIYE</sequence>
<feature type="domain" description="FAD dependent oxidoreductase" evidence="1">
    <location>
        <begin position="5"/>
        <end position="195"/>
    </location>
</feature>
<comment type="caution">
    <text evidence="2">The sequence shown here is derived from an EMBL/GenBank/DDBJ whole genome shotgun (WGS) entry which is preliminary data.</text>
</comment>
<protein>
    <submittedName>
        <fullName evidence="2">Amino acid oxidase</fullName>
    </submittedName>
</protein>
<dbReference type="Proteomes" id="UP000252669">
    <property type="component" value="Unassembled WGS sequence"/>
</dbReference>
<dbReference type="Gene3D" id="3.30.9.10">
    <property type="entry name" value="D-Amino Acid Oxidase, subunit A, domain 2"/>
    <property type="match status" value="1"/>
</dbReference>
<dbReference type="EMBL" id="PDKB01000007">
    <property type="protein sequence ID" value="RBQ29245.1"/>
    <property type="molecule type" value="Genomic_DNA"/>
</dbReference>